<dbReference type="RefSeq" id="WP_374036991.1">
    <property type="nucleotide sequence ID" value="NZ_CP169082.1"/>
</dbReference>
<keyword evidence="3" id="KW-1185">Reference proteome</keyword>
<proteinExistence type="predicted"/>
<accession>A0ABW0FXS5</accession>
<feature type="transmembrane region" description="Helical" evidence="1">
    <location>
        <begin position="20"/>
        <end position="41"/>
    </location>
</feature>
<dbReference type="EMBL" id="JBHSLF010000054">
    <property type="protein sequence ID" value="MFC5345961.1"/>
    <property type="molecule type" value="Genomic_DNA"/>
</dbReference>
<evidence type="ECO:0000313" key="3">
    <source>
        <dbReference type="Proteomes" id="UP001596152"/>
    </source>
</evidence>
<gene>
    <name evidence="2" type="ORF">ACFPIE_18755</name>
</gene>
<protein>
    <submittedName>
        <fullName evidence="2">Uncharacterized protein</fullName>
    </submittedName>
</protein>
<reference evidence="3" key="1">
    <citation type="journal article" date="2019" name="Int. J. Syst. Evol. Microbiol.">
        <title>The Global Catalogue of Microorganisms (GCM) 10K type strain sequencing project: providing services to taxonomists for standard genome sequencing and annotation.</title>
        <authorList>
            <consortium name="The Broad Institute Genomics Platform"/>
            <consortium name="The Broad Institute Genome Sequencing Center for Infectious Disease"/>
            <person name="Wu L."/>
            <person name="Ma J."/>
        </authorList>
    </citation>
    <scope>NUCLEOTIDE SEQUENCE [LARGE SCALE GENOMIC DNA]</scope>
    <source>
        <strain evidence="3">JCM 12125</strain>
    </source>
</reference>
<organism evidence="2 3">
    <name type="scientific">Brevundimonas staleyi</name>
    <dbReference type="NCBI Taxonomy" id="74326"/>
    <lineage>
        <taxon>Bacteria</taxon>
        <taxon>Pseudomonadati</taxon>
        <taxon>Pseudomonadota</taxon>
        <taxon>Alphaproteobacteria</taxon>
        <taxon>Caulobacterales</taxon>
        <taxon>Caulobacteraceae</taxon>
        <taxon>Brevundimonas</taxon>
    </lineage>
</organism>
<keyword evidence="1" id="KW-0472">Membrane</keyword>
<evidence type="ECO:0000313" key="2">
    <source>
        <dbReference type="EMBL" id="MFC5345961.1"/>
    </source>
</evidence>
<sequence>MILKRGWFGPKRIGWGASPASWEGWAATGVFILAMLLTGTLLRDVAWVWAVMLANVALFLAVVILTYDKNARPWI</sequence>
<evidence type="ECO:0000256" key="1">
    <source>
        <dbReference type="SAM" id="Phobius"/>
    </source>
</evidence>
<keyword evidence="1" id="KW-0812">Transmembrane</keyword>
<comment type="caution">
    <text evidence="2">The sequence shown here is derived from an EMBL/GenBank/DDBJ whole genome shotgun (WGS) entry which is preliminary data.</text>
</comment>
<keyword evidence="1" id="KW-1133">Transmembrane helix</keyword>
<name>A0ABW0FXS5_9CAUL</name>
<dbReference type="Proteomes" id="UP001596152">
    <property type="component" value="Unassembled WGS sequence"/>
</dbReference>
<feature type="transmembrane region" description="Helical" evidence="1">
    <location>
        <begin position="47"/>
        <end position="67"/>
    </location>
</feature>